<evidence type="ECO:0000313" key="2">
    <source>
        <dbReference type="EMBL" id="CAG6537318.1"/>
    </source>
</evidence>
<feature type="compositionally biased region" description="Basic residues" evidence="1">
    <location>
        <begin position="45"/>
        <end position="59"/>
    </location>
</feature>
<protein>
    <submittedName>
        <fullName evidence="2">(northern house mosquito) hypothetical protein</fullName>
    </submittedName>
</protein>
<name>A0A8D8HMQ0_CULPI</name>
<proteinExistence type="predicted"/>
<evidence type="ECO:0000256" key="1">
    <source>
        <dbReference type="SAM" id="MobiDB-lite"/>
    </source>
</evidence>
<feature type="compositionally biased region" description="Low complexity" evidence="1">
    <location>
        <begin position="18"/>
        <end position="39"/>
    </location>
</feature>
<feature type="compositionally biased region" description="Basic and acidic residues" evidence="1">
    <location>
        <begin position="93"/>
        <end position="111"/>
    </location>
</feature>
<dbReference type="EMBL" id="HBUE01216677">
    <property type="protein sequence ID" value="CAG6537318.1"/>
    <property type="molecule type" value="Transcribed_RNA"/>
</dbReference>
<dbReference type="AlphaFoldDB" id="A0A8D8HMQ0"/>
<organism evidence="2">
    <name type="scientific">Culex pipiens</name>
    <name type="common">House mosquito</name>
    <dbReference type="NCBI Taxonomy" id="7175"/>
    <lineage>
        <taxon>Eukaryota</taxon>
        <taxon>Metazoa</taxon>
        <taxon>Ecdysozoa</taxon>
        <taxon>Arthropoda</taxon>
        <taxon>Hexapoda</taxon>
        <taxon>Insecta</taxon>
        <taxon>Pterygota</taxon>
        <taxon>Neoptera</taxon>
        <taxon>Endopterygota</taxon>
        <taxon>Diptera</taxon>
        <taxon>Nematocera</taxon>
        <taxon>Culicoidea</taxon>
        <taxon>Culicidae</taxon>
        <taxon>Culicinae</taxon>
        <taxon>Culicini</taxon>
        <taxon>Culex</taxon>
        <taxon>Culex</taxon>
    </lineage>
</organism>
<dbReference type="EMBL" id="HBUE01323235">
    <property type="protein sequence ID" value="CAG6589329.1"/>
    <property type="molecule type" value="Transcribed_RNA"/>
</dbReference>
<feature type="region of interest" description="Disordered" evidence="1">
    <location>
        <begin position="1"/>
        <end position="111"/>
    </location>
</feature>
<sequence length="136" mass="15366">MVASNKTQHAPPHPGEPGPAHHLPDLLPGAGAAPLVLRAAEPDHRRRHHADRRTRVLRVRRAEQGQTQAQLPDGQNRARLPDPVQRGVRRLSPRPEGRPGNVRHADEHRGREERVQLKELVISLYVFFSDYLISLQ</sequence>
<accession>A0A8D8HMQ0</accession>
<reference evidence="2" key="1">
    <citation type="submission" date="2021-05" db="EMBL/GenBank/DDBJ databases">
        <authorList>
            <person name="Alioto T."/>
            <person name="Alioto T."/>
            <person name="Gomez Garrido J."/>
        </authorList>
    </citation>
    <scope>NUCLEOTIDE SEQUENCE</scope>
</reference>